<protein>
    <submittedName>
        <fullName evidence="5">Anaerobic glycerol-3-phosphate dehydrogenase subunit B</fullName>
        <ecNumber evidence="5">1.1.5.3</ecNumber>
    </submittedName>
</protein>
<dbReference type="EC" id="1.1.5.3" evidence="5"/>
<dbReference type="NCBIfam" id="NF003720">
    <property type="entry name" value="PRK05329.1-3"/>
    <property type="match status" value="1"/>
</dbReference>
<evidence type="ECO:0000256" key="3">
    <source>
        <dbReference type="ARBA" id="ARBA00023002"/>
    </source>
</evidence>
<dbReference type="InterPro" id="IPR036188">
    <property type="entry name" value="FAD/NAD-bd_sf"/>
</dbReference>
<evidence type="ECO:0000313" key="6">
    <source>
        <dbReference type="Proteomes" id="UP000823603"/>
    </source>
</evidence>
<comment type="caution">
    <text evidence="5">The sequence shown here is derived from an EMBL/GenBank/DDBJ whole genome shotgun (WGS) entry which is preliminary data.</text>
</comment>
<sequence>MKFDTIITGGGLSGLVCGLRLQKAGKKCAIISAGQSAMHFSSGYFDLMDRTPDGENVTGLLEALEHLDGSHPYSKIGKEKMKAYLGEVKDFFGGCGVKLNGDPFRNGYRITPVGKFKRSWLTLEDFTLLPSAETGWKKVLIANIEGFLDFNTAFIADSLQEEGASCRTAEIRLPEMERLRKNPSEMRSTNIARVLEHAEVMDKAVAQLKSALEDEDAVILPAVFSLNDSSWKGRIAEALGREVFVIATMPPSVPGIRTQMRLRTEFESAGGVFLAGDTACCPDISENNVNSIGTVNFGDIRLTADDYVLASGSFFSKGLTASPDRIAETVFGLDVDAPSERKAWYDTDFFKKQEYISSGVRTDNSFHCFRNGSLIENLYAAGSVLSGSNTLYEGSGAGIAILSAFAVADSIISKGK</sequence>
<dbReference type="InterPro" id="IPR009158">
    <property type="entry name" value="G3P_DH_GlpB_su"/>
</dbReference>
<evidence type="ECO:0000256" key="2">
    <source>
        <dbReference type="ARBA" id="ARBA00022643"/>
    </source>
</evidence>
<dbReference type="GO" id="GO:0009331">
    <property type="term" value="C:glycerol-3-phosphate dehydrogenase (FAD) complex"/>
    <property type="evidence" value="ECO:0007669"/>
    <property type="project" value="InterPro"/>
</dbReference>
<dbReference type="GO" id="GO:0004368">
    <property type="term" value="F:glycerol-3-phosphate dehydrogenase (quinone) activity"/>
    <property type="evidence" value="ECO:0007669"/>
    <property type="project" value="UniProtKB-EC"/>
</dbReference>
<gene>
    <name evidence="5" type="primary">glpB</name>
    <name evidence="5" type="ORF">IAB82_03965</name>
</gene>
<dbReference type="NCBIfam" id="TIGR03378">
    <property type="entry name" value="glycerol3P_GlpB"/>
    <property type="match status" value="1"/>
</dbReference>
<keyword evidence="1" id="KW-0285">Flavoprotein</keyword>
<keyword evidence="2" id="KW-0288">FMN</keyword>
<dbReference type="Pfam" id="PF00890">
    <property type="entry name" value="FAD_binding_2"/>
    <property type="match status" value="1"/>
</dbReference>
<feature type="domain" description="FAD-dependent oxidoreductase 2 FAD-binding" evidence="4">
    <location>
        <begin position="4"/>
        <end position="399"/>
    </location>
</feature>
<dbReference type="NCBIfam" id="NF003719">
    <property type="entry name" value="PRK05329.1-2"/>
    <property type="match status" value="1"/>
</dbReference>
<dbReference type="EMBL" id="JADIMB010000058">
    <property type="protein sequence ID" value="MBO8470936.1"/>
    <property type="molecule type" value="Genomic_DNA"/>
</dbReference>
<accession>A0A9D9IFX4</accession>
<evidence type="ECO:0000256" key="1">
    <source>
        <dbReference type="ARBA" id="ARBA00022630"/>
    </source>
</evidence>
<name>A0A9D9IFX4_9BACT</name>
<dbReference type="SUPFAM" id="SSF51905">
    <property type="entry name" value="FAD/NAD(P)-binding domain"/>
    <property type="match status" value="1"/>
</dbReference>
<dbReference type="PIRSF" id="PIRSF000141">
    <property type="entry name" value="Anaerobic_G3P_dh"/>
    <property type="match status" value="1"/>
</dbReference>
<dbReference type="Proteomes" id="UP000823603">
    <property type="component" value="Unassembled WGS sequence"/>
</dbReference>
<evidence type="ECO:0000259" key="4">
    <source>
        <dbReference type="Pfam" id="PF00890"/>
    </source>
</evidence>
<reference evidence="5" key="1">
    <citation type="submission" date="2020-10" db="EMBL/GenBank/DDBJ databases">
        <authorList>
            <person name="Gilroy R."/>
        </authorList>
    </citation>
    <scope>NUCLEOTIDE SEQUENCE</scope>
    <source>
        <strain evidence="5">B2-22910</strain>
    </source>
</reference>
<organism evidence="5 6">
    <name type="scientific">Candidatus Cryptobacteroides faecavium</name>
    <dbReference type="NCBI Taxonomy" id="2840762"/>
    <lineage>
        <taxon>Bacteria</taxon>
        <taxon>Pseudomonadati</taxon>
        <taxon>Bacteroidota</taxon>
        <taxon>Bacteroidia</taxon>
        <taxon>Bacteroidales</taxon>
        <taxon>Candidatus Cryptobacteroides</taxon>
    </lineage>
</organism>
<evidence type="ECO:0000313" key="5">
    <source>
        <dbReference type="EMBL" id="MBO8470936.1"/>
    </source>
</evidence>
<dbReference type="AlphaFoldDB" id="A0A9D9IFX4"/>
<reference evidence="5" key="2">
    <citation type="journal article" date="2021" name="PeerJ">
        <title>Extensive microbial diversity within the chicken gut microbiome revealed by metagenomics and culture.</title>
        <authorList>
            <person name="Gilroy R."/>
            <person name="Ravi A."/>
            <person name="Getino M."/>
            <person name="Pursley I."/>
            <person name="Horton D.L."/>
            <person name="Alikhan N.F."/>
            <person name="Baker D."/>
            <person name="Gharbi K."/>
            <person name="Hall N."/>
            <person name="Watson M."/>
            <person name="Adriaenssens E.M."/>
            <person name="Foster-Nyarko E."/>
            <person name="Jarju S."/>
            <person name="Secka A."/>
            <person name="Antonio M."/>
            <person name="Oren A."/>
            <person name="Chaudhuri R.R."/>
            <person name="La Ragione R."/>
            <person name="Hildebrand F."/>
            <person name="Pallen M.J."/>
        </authorList>
    </citation>
    <scope>NUCLEOTIDE SEQUENCE</scope>
    <source>
        <strain evidence="5">B2-22910</strain>
    </source>
</reference>
<keyword evidence="3 5" id="KW-0560">Oxidoreductase</keyword>
<dbReference type="InterPro" id="IPR003953">
    <property type="entry name" value="FAD-dep_OxRdtase_2_FAD-bd"/>
</dbReference>
<proteinExistence type="predicted"/>